<reference evidence="18" key="1">
    <citation type="submission" date="2011-02" db="EMBL/GenBank/DDBJ databases">
        <title>The complete genome of Planctomyces brasiliensis DSM 5305.</title>
        <authorList>
            <person name="Lucas S."/>
            <person name="Copeland A."/>
            <person name="Lapidus A."/>
            <person name="Bruce D."/>
            <person name="Goodwin L."/>
            <person name="Pitluck S."/>
            <person name="Kyrpides N."/>
            <person name="Mavromatis K."/>
            <person name="Pagani I."/>
            <person name="Ivanova N."/>
            <person name="Ovchinnikova G."/>
            <person name="Lu M."/>
            <person name="Detter J.C."/>
            <person name="Han C."/>
            <person name="Land M."/>
            <person name="Hauser L."/>
            <person name="Markowitz V."/>
            <person name="Cheng J.-F."/>
            <person name="Hugenholtz P."/>
            <person name="Woyke T."/>
            <person name="Wu D."/>
            <person name="Tindall B."/>
            <person name="Pomrenke H.G."/>
            <person name="Brambilla E."/>
            <person name="Klenk H.-P."/>
            <person name="Eisen J.A."/>
        </authorList>
    </citation>
    <scope>NUCLEOTIDE SEQUENCE [LARGE SCALE GENOMIC DNA]</scope>
    <source>
        <strain evidence="18">ATCC 49424 / DSM 5305 / JCM 21570 / NBRC 103401 / IFAM 1448</strain>
    </source>
</reference>
<dbReference type="HOGENOM" id="CLU_048437_0_0_0"/>
<evidence type="ECO:0000256" key="4">
    <source>
        <dbReference type="ARBA" id="ARBA00022630"/>
    </source>
</evidence>
<organism evidence="17 18">
    <name type="scientific">Rubinisphaera brasiliensis (strain ATCC 49424 / DSM 5305 / JCM 21570 / IAM 15109 / NBRC 103401 / IFAM 1448)</name>
    <name type="common">Planctomyces brasiliensis</name>
    <dbReference type="NCBI Taxonomy" id="756272"/>
    <lineage>
        <taxon>Bacteria</taxon>
        <taxon>Pseudomonadati</taxon>
        <taxon>Planctomycetota</taxon>
        <taxon>Planctomycetia</taxon>
        <taxon>Planctomycetales</taxon>
        <taxon>Planctomycetaceae</taxon>
        <taxon>Rubinisphaera</taxon>
    </lineage>
</organism>
<comment type="similarity">
    <text evidence="15">Belongs to the ribF family.</text>
</comment>
<dbReference type="InterPro" id="IPR015864">
    <property type="entry name" value="FAD_synthase"/>
</dbReference>
<dbReference type="RefSeq" id="WP_013629058.1">
    <property type="nucleotide sequence ID" value="NC_015174.1"/>
</dbReference>
<keyword evidence="11 15" id="KW-0067">ATP-binding</keyword>
<dbReference type="InterPro" id="IPR023468">
    <property type="entry name" value="Riboflavin_kinase"/>
</dbReference>
<evidence type="ECO:0000256" key="8">
    <source>
        <dbReference type="ARBA" id="ARBA00022741"/>
    </source>
</evidence>
<dbReference type="UniPathway" id="UPA00277">
    <property type="reaction ID" value="UER00407"/>
</dbReference>
<comment type="pathway">
    <text evidence="3 15">Cofactor biosynthesis; FMN biosynthesis; FMN from riboflavin (ATP route): step 1/1.</text>
</comment>
<dbReference type="PIRSF" id="PIRSF004491">
    <property type="entry name" value="FAD_Synth"/>
    <property type="match status" value="1"/>
</dbReference>
<evidence type="ECO:0000256" key="6">
    <source>
        <dbReference type="ARBA" id="ARBA00022679"/>
    </source>
</evidence>
<dbReference type="Gene3D" id="3.40.50.620">
    <property type="entry name" value="HUPs"/>
    <property type="match status" value="1"/>
</dbReference>
<keyword evidence="4 15" id="KW-0285">Flavoprotein</keyword>
<dbReference type="GO" id="GO:0003919">
    <property type="term" value="F:FMN adenylyltransferase activity"/>
    <property type="evidence" value="ECO:0007669"/>
    <property type="project" value="UniProtKB-UniRule"/>
</dbReference>
<dbReference type="Gene3D" id="2.40.30.30">
    <property type="entry name" value="Riboflavin kinase-like"/>
    <property type="match status" value="1"/>
</dbReference>
<accession>F0SSL8</accession>
<gene>
    <name evidence="17" type="ordered locus">Plabr_2734</name>
</gene>
<evidence type="ECO:0000256" key="7">
    <source>
        <dbReference type="ARBA" id="ARBA00022695"/>
    </source>
</evidence>
<dbReference type="EMBL" id="CP002546">
    <property type="protein sequence ID" value="ADY60334.1"/>
    <property type="molecule type" value="Genomic_DNA"/>
</dbReference>
<evidence type="ECO:0000256" key="13">
    <source>
        <dbReference type="ARBA" id="ARBA00047880"/>
    </source>
</evidence>
<dbReference type="CDD" id="cd02064">
    <property type="entry name" value="FAD_synthetase_N"/>
    <property type="match status" value="1"/>
</dbReference>
<dbReference type="AlphaFoldDB" id="F0SSL8"/>
<dbReference type="SUPFAM" id="SSF82114">
    <property type="entry name" value="Riboflavin kinase-like"/>
    <property type="match status" value="1"/>
</dbReference>
<dbReference type="UniPathway" id="UPA00276">
    <property type="reaction ID" value="UER00406"/>
</dbReference>
<dbReference type="eggNOG" id="COG0196">
    <property type="taxonomic scope" value="Bacteria"/>
</dbReference>
<dbReference type="EC" id="2.7.1.26" evidence="15"/>
<name>F0SSL8_RUBBR</name>
<dbReference type="NCBIfam" id="NF004160">
    <property type="entry name" value="PRK05627.1-3"/>
    <property type="match status" value="1"/>
</dbReference>
<sequence>MQILTDISEAEPFRNGAVSIGNFDGVHRGHQAMLSALVEQARRLDGPALAMTFDPPPVALISPAKVPPRLSTVERKAELMSKLGVDALLVYPTNREFLSLTADDFFQQIVLQQLQAKGMVEGDNFCFGRNRSGTADVLRDYCERSGLELRIISPVTAGEKVISSTRIRELIRHGSVSEAIELLGHPYQLTGKVVSGARRGRLIGFPTANLAEVTTLIPSPGVYAGRCEVDGRAIAAAINIGPNPTFAEQEHKIEIHLIGHDGDLYGQQLSVELFTECRKIKQFDSAESLRLQLEKDIAQIEQLFQERFGSDAR</sequence>
<dbReference type="PANTHER" id="PTHR22749">
    <property type="entry name" value="RIBOFLAVIN KINASE/FMN ADENYLYLTRANSFERASE"/>
    <property type="match status" value="1"/>
</dbReference>
<evidence type="ECO:0000256" key="2">
    <source>
        <dbReference type="ARBA" id="ARBA00004726"/>
    </source>
</evidence>
<evidence type="ECO:0000256" key="10">
    <source>
        <dbReference type="ARBA" id="ARBA00022827"/>
    </source>
</evidence>
<dbReference type="SUPFAM" id="SSF52374">
    <property type="entry name" value="Nucleotidylyl transferase"/>
    <property type="match status" value="1"/>
</dbReference>
<keyword evidence="7 15" id="KW-0548">Nucleotidyltransferase</keyword>
<keyword evidence="12" id="KW-0511">Multifunctional enzyme</keyword>
<dbReference type="Pfam" id="PF01687">
    <property type="entry name" value="Flavokinase"/>
    <property type="match status" value="1"/>
</dbReference>
<evidence type="ECO:0000256" key="3">
    <source>
        <dbReference type="ARBA" id="ARBA00005201"/>
    </source>
</evidence>
<dbReference type="OrthoDB" id="9803667at2"/>
<comment type="pathway">
    <text evidence="2 15">Cofactor biosynthesis; FAD biosynthesis; FAD from FMN: step 1/1.</text>
</comment>
<dbReference type="GO" id="GO:0008531">
    <property type="term" value="F:riboflavin kinase activity"/>
    <property type="evidence" value="ECO:0007669"/>
    <property type="project" value="UniProtKB-UniRule"/>
</dbReference>
<comment type="catalytic activity">
    <reaction evidence="13 15">
        <text>riboflavin + ATP = FMN + ADP + H(+)</text>
        <dbReference type="Rhea" id="RHEA:14357"/>
        <dbReference type="ChEBI" id="CHEBI:15378"/>
        <dbReference type="ChEBI" id="CHEBI:30616"/>
        <dbReference type="ChEBI" id="CHEBI:57986"/>
        <dbReference type="ChEBI" id="CHEBI:58210"/>
        <dbReference type="ChEBI" id="CHEBI:456216"/>
        <dbReference type="EC" id="2.7.1.26"/>
    </reaction>
</comment>
<evidence type="ECO:0000259" key="16">
    <source>
        <dbReference type="SMART" id="SM00904"/>
    </source>
</evidence>
<evidence type="ECO:0000256" key="11">
    <source>
        <dbReference type="ARBA" id="ARBA00022840"/>
    </source>
</evidence>
<evidence type="ECO:0000256" key="15">
    <source>
        <dbReference type="PIRNR" id="PIRNR004491"/>
    </source>
</evidence>
<proteinExistence type="inferred from homology"/>
<dbReference type="InterPro" id="IPR014729">
    <property type="entry name" value="Rossmann-like_a/b/a_fold"/>
</dbReference>
<dbReference type="SMART" id="SM00904">
    <property type="entry name" value="Flavokinase"/>
    <property type="match status" value="1"/>
</dbReference>
<evidence type="ECO:0000256" key="1">
    <source>
        <dbReference type="ARBA" id="ARBA00002121"/>
    </source>
</evidence>
<dbReference type="GO" id="GO:0009398">
    <property type="term" value="P:FMN biosynthetic process"/>
    <property type="evidence" value="ECO:0007669"/>
    <property type="project" value="UniProtKB-UniRule"/>
</dbReference>
<protein>
    <recommendedName>
        <fullName evidence="15">Riboflavin biosynthesis protein</fullName>
    </recommendedName>
    <domain>
        <recommendedName>
            <fullName evidence="15">Riboflavin kinase</fullName>
            <ecNumber evidence="15">2.7.1.26</ecNumber>
        </recommendedName>
        <alternativeName>
            <fullName evidence="15">Flavokinase</fullName>
        </alternativeName>
    </domain>
    <domain>
        <recommendedName>
            <fullName evidence="15">FMN adenylyltransferase</fullName>
            <ecNumber evidence="15">2.7.7.2</ecNumber>
        </recommendedName>
        <alternativeName>
            <fullName evidence="15">FAD pyrophosphorylase</fullName>
        </alternativeName>
        <alternativeName>
            <fullName evidence="15">FAD synthase</fullName>
        </alternativeName>
    </domain>
</protein>
<keyword evidence="5 15" id="KW-0288">FMN</keyword>
<dbReference type="GO" id="GO:0005524">
    <property type="term" value="F:ATP binding"/>
    <property type="evidence" value="ECO:0007669"/>
    <property type="project" value="UniProtKB-UniRule"/>
</dbReference>
<dbReference type="InterPro" id="IPR015865">
    <property type="entry name" value="Riboflavin_kinase_bac/euk"/>
</dbReference>
<dbReference type="NCBIfam" id="TIGR00083">
    <property type="entry name" value="ribF"/>
    <property type="match status" value="1"/>
</dbReference>
<evidence type="ECO:0000313" key="18">
    <source>
        <dbReference type="Proteomes" id="UP000006860"/>
    </source>
</evidence>
<keyword evidence="9 15" id="KW-0418">Kinase</keyword>
<dbReference type="PANTHER" id="PTHR22749:SF6">
    <property type="entry name" value="RIBOFLAVIN KINASE"/>
    <property type="match status" value="1"/>
</dbReference>
<dbReference type="InterPro" id="IPR023465">
    <property type="entry name" value="Riboflavin_kinase_dom_sf"/>
</dbReference>
<dbReference type="Proteomes" id="UP000006860">
    <property type="component" value="Chromosome"/>
</dbReference>
<dbReference type="NCBIfam" id="NF004162">
    <property type="entry name" value="PRK05627.1-5"/>
    <property type="match status" value="1"/>
</dbReference>
<evidence type="ECO:0000256" key="12">
    <source>
        <dbReference type="ARBA" id="ARBA00023268"/>
    </source>
</evidence>
<dbReference type="STRING" id="756272.Plabr_2734"/>
<dbReference type="EC" id="2.7.7.2" evidence="15"/>
<dbReference type="Pfam" id="PF06574">
    <property type="entry name" value="FAD_syn"/>
    <property type="match status" value="1"/>
</dbReference>
<evidence type="ECO:0000256" key="5">
    <source>
        <dbReference type="ARBA" id="ARBA00022643"/>
    </source>
</evidence>
<dbReference type="GO" id="GO:0009231">
    <property type="term" value="P:riboflavin biosynthetic process"/>
    <property type="evidence" value="ECO:0007669"/>
    <property type="project" value="InterPro"/>
</dbReference>
<comment type="catalytic activity">
    <reaction evidence="14 15">
        <text>FMN + ATP + H(+) = FAD + diphosphate</text>
        <dbReference type="Rhea" id="RHEA:17237"/>
        <dbReference type="ChEBI" id="CHEBI:15378"/>
        <dbReference type="ChEBI" id="CHEBI:30616"/>
        <dbReference type="ChEBI" id="CHEBI:33019"/>
        <dbReference type="ChEBI" id="CHEBI:57692"/>
        <dbReference type="ChEBI" id="CHEBI:58210"/>
        <dbReference type="EC" id="2.7.7.2"/>
    </reaction>
</comment>
<dbReference type="FunFam" id="3.40.50.620:FF:000021">
    <property type="entry name" value="Riboflavin biosynthesis protein"/>
    <property type="match status" value="1"/>
</dbReference>
<dbReference type="GO" id="GO:0006747">
    <property type="term" value="P:FAD biosynthetic process"/>
    <property type="evidence" value="ECO:0007669"/>
    <property type="project" value="UniProtKB-UniRule"/>
</dbReference>
<comment type="function">
    <text evidence="1">Catalyzes the phosphorylation of riboflavin to FMN followed by the adenylation of FMN to FAD.</text>
</comment>
<keyword evidence="8 15" id="KW-0547">Nucleotide-binding</keyword>
<keyword evidence="10 15" id="KW-0274">FAD</keyword>
<dbReference type="KEGG" id="pbs:Plabr_2734"/>
<keyword evidence="6 15" id="KW-0808">Transferase</keyword>
<dbReference type="InterPro" id="IPR002606">
    <property type="entry name" value="Riboflavin_kinase_bac"/>
</dbReference>
<feature type="domain" description="Riboflavin kinase" evidence="16">
    <location>
        <begin position="182"/>
        <end position="305"/>
    </location>
</feature>
<evidence type="ECO:0000256" key="14">
    <source>
        <dbReference type="ARBA" id="ARBA00049494"/>
    </source>
</evidence>
<keyword evidence="18" id="KW-1185">Reference proteome</keyword>
<evidence type="ECO:0000256" key="9">
    <source>
        <dbReference type="ARBA" id="ARBA00022777"/>
    </source>
</evidence>
<evidence type="ECO:0000313" key="17">
    <source>
        <dbReference type="EMBL" id="ADY60334.1"/>
    </source>
</evidence>